<sequence>MTVGSANSNVSQLTVAVRIRPMNEEEKQRRNFPCVYPLDNKRVLLVDPEKFENNILRQNRQYERQFVFDSAFGHDSTHVSDL</sequence>
<protein>
    <submittedName>
        <fullName evidence="6">Kinesin motor domain-containing protein</fullName>
    </submittedName>
</protein>
<accession>A0A914DM32</accession>
<dbReference type="GO" id="GO:0008017">
    <property type="term" value="F:microtubule binding"/>
    <property type="evidence" value="ECO:0007669"/>
    <property type="project" value="InterPro"/>
</dbReference>
<proteinExistence type="inferred from homology"/>
<dbReference type="AlphaFoldDB" id="A0A914DM32"/>
<reference evidence="6" key="1">
    <citation type="submission" date="2022-11" db="UniProtKB">
        <authorList>
            <consortium name="WormBaseParasite"/>
        </authorList>
    </citation>
    <scope>IDENTIFICATION</scope>
</reference>
<evidence type="ECO:0000313" key="6">
    <source>
        <dbReference type="WBParaSite" id="ACRNAN_scaffold2938.g24696.t1"/>
    </source>
</evidence>
<dbReference type="SUPFAM" id="SSF52540">
    <property type="entry name" value="P-loop containing nucleoside triphosphate hydrolases"/>
    <property type="match status" value="1"/>
</dbReference>
<dbReference type="PROSITE" id="PS50067">
    <property type="entry name" value="KINESIN_MOTOR_2"/>
    <property type="match status" value="1"/>
</dbReference>
<comment type="similarity">
    <text evidence="3">Belongs to the TRAFAC class myosin-kinesin ATPase superfamily. Kinesin family.</text>
</comment>
<organism evidence="5 6">
    <name type="scientific">Acrobeloides nanus</name>
    <dbReference type="NCBI Taxonomy" id="290746"/>
    <lineage>
        <taxon>Eukaryota</taxon>
        <taxon>Metazoa</taxon>
        <taxon>Ecdysozoa</taxon>
        <taxon>Nematoda</taxon>
        <taxon>Chromadorea</taxon>
        <taxon>Rhabditida</taxon>
        <taxon>Tylenchina</taxon>
        <taxon>Cephalobomorpha</taxon>
        <taxon>Cephaloboidea</taxon>
        <taxon>Cephalobidae</taxon>
        <taxon>Acrobeloides</taxon>
    </lineage>
</organism>
<evidence type="ECO:0000313" key="5">
    <source>
        <dbReference type="Proteomes" id="UP000887540"/>
    </source>
</evidence>
<dbReference type="InterPro" id="IPR036961">
    <property type="entry name" value="Kinesin_motor_dom_sf"/>
</dbReference>
<evidence type="ECO:0000256" key="3">
    <source>
        <dbReference type="PROSITE-ProRule" id="PRU00283"/>
    </source>
</evidence>
<dbReference type="Proteomes" id="UP000887540">
    <property type="component" value="Unplaced"/>
</dbReference>
<keyword evidence="1" id="KW-0547">Nucleotide-binding</keyword>
<evidence type="ECO:0000256" key="2">
    <source>
        <dbReference type="ARBA" id="ARBA00022840"/>
    </source>
</evidence>
<dbReference type="GO" id="GO:0003777">
    <property type="term" value="F:microtubule motor activity"/>
    <property type="evidence" value="ECO:0007669"/>
    <property type="project" value="InterPro"/>
</dbReference>
<evidence type="ECO:0000259" key="4">
    <source>
        <dbReference type="PROSITE" id="PS50067"/>
    </source>
</evidence>
<comment type="caution">
    <text evidence="3">Lacks conserved residue(s) required for the propagation of feature annotation.</text>
</comment>
<keyword evidence="5" id="KW-1185">Reference proteome</keyword>
<dbReference type="InterPro" id="IPR001752">
    <property type="entry name" value="Kinesin_motor_dom"/>
</dbReference>
<feature type="domain" description="Kinesin motor" evidence="4">
    <location>
        <begin position="12"/>
        <end position="82"/>
    </location>
</feature>
<dbReference type="InterPro" id="IPR027417">
    <property type="entry name" value="P-loop_NTPase"/>
</dbReference>
<dbReference type="WBParaSite" id="ACRNAN_scaffold2938.g24696.t1">
    <property type="protein sequence ID" value="ACRNAN_scaffold2938.g24696.t1"/>
    <property type="gene ID" value="ACRNAN_scaffold2938.g24696"/>
</dbReference>
<dbReference type="GO" id="GO:0005524">
    <property type="term" value="F:ATP binding"/>
    <property type="evidence" value="ECO:0007669"/>
    <property type="project" value="UniProtKB-KW"/>
</dbReference>
<name>A0A914DM32_9BILA</name>
<dbReference type="Gene3D" id="3.40.850.10">
    <property type="entry name" value="Kinesin motor domain"/>
    <property type="match status" value="1"/>
</dbReference>
<dbReference type="GO" id="GO:0007018">
    <property type="term" value="P:microtubule-based movement"/>
    <property type="evidence" value="ECO:0007669"/>
    <property type="project" value="InterPro"/>
</dbReference>
<keyword evidence="2" id="KW-0067">ATP-binding</keyword>
<evidence type="ECO:0000256" key="1">
    <source>
        <dbReference type="ARBA" id="ARBA00022741"/>
    </source>
</evidence>